<evidence type="ECO:0000256" key="1">
    <source>
        <dbReference type="SAM" id="MobiDB-lite"/>
    </source>
</evidence>
<reference evidence="2" key="1">
    <citation type="journal article" date="2012" name="Proc. Natl. Acad. Sci. U.S.A.">
        <title>Antigenic diversity is generated by distinct evolutionary mechanisms in African trypanosome species.</title>
        <authorList>
            <person name="Jackson A.P."/>
            <person name="Berry A."/>
            <person name="Aslett M."/>
            <person name="Allison H.C."/>
            <person name="Burton P."/>
            <person name="Vavrova-Anderson J."/>
            <person name="Brown R."/>
            <person name="Browne H."/>
            <person name="Corton N."/>
            <person name="Hauser H."/>
            <person name="Gamble J."/>
            <person name="Gilderthorp R."/>
            <person name="Marcello L."/>
            <person name="McQuillan J."/>
            <person name="Otto T.D."/>
            <person name="Quail M.A."/>
            <person name="Sanders M.J."/>
            <person name="van Tonder A."/>
            <person name="Ginger M.L."/>
            <person name="Field M.C."/>
            <person name="Barry J.D."/>
            <person name="Hertz-Fowler C."/>
            <person name="Berriman M."/>
        </authorList>
    </citation>
    <scope>NUCLEOTIDE SEQUENCE</scope>
    <source>
        <strain evidence="2">Y486</strain>
    </source>
</reference>
<protein>
    <recommendedName>
        <fullName evidence="3">Chorein N-terminal domain-containing protein</fullName>
    </recommendedName>
</protein>
<feature type="non-terminal residue" evidence="2">
    <location>
        <position position="1932"/>
    </location>
</feature>
<accession>G0TZZ8</accession>
<dbReference type="EMBL" id="HE573024">
    <property type="protein sequence ID" value="CCC49394.1"/>
    <property type="molecule type" value="Genomic_DNA"/>
</dbReference>
<feature type="region of interest" description="Disordered" evidence="1">
    <location>
        <begin position="120"/>
        <end position="154"/>
    </location>
</feature>
<name>G0TZZ8_TRYVY</name>
<organism evidence="2">
    <name type="scientific">Trypanosoma vivax (strain Y486)</name>
    <dbReference type="NCBI Taxonomy" id="1055687"/>
    <lineage>
        <taxon>Eukaryota</taxon>
        <taxon>Discoba</taxon>
        <taxon>Euglenozoa</taxon>
        <taxon>Kinetoplastea</taxon>
        <taxon>Metakinetoplastina</taxon>
        <taxon>Trypanosomatida</taxon>
        <taxon>Trypanosomatidae</taxon>
        <taxon>Trypanosoma</taxon>
        <taxon>Duttonella</taxon>
    </lineage>
</organism>
<dbReference type="VEuPathDB" id="TriTrypDB:TvY486_0800010"/>
<evidence type="ECO:0008006" key="3">
    <source>
        <dbReference type="Google" id="ProtNLM"/>
    </source>
</evidence>
<evidence type="ECO:0000313" key="2">
    <source>
        <dbReference type="EMBL" id="CCC49394.1"/>
    </source>
</evidence>
<gene>
    <name evidence="2" type="ORF">TVY486_0800010</name>
</gene>
<sequence length="1932" mass="213064">MQHIVSFLISRVAKIADVAPSNVESSLSERTVCLRNLTLRTDTVNSMSGLRISSGRIEELHFQLPLPTSTTPLVIRPVGVTIVLSDLSPQGKNTEMTPDAIRRGITTESIIGMTECATPPRGAAMRKDESAHGPTVVGSRGEEESTGIGSDWENSDDDYFSCHSGTEITTSCQETVADGNTNLQGGGGVFSFLKSVANISVSWLFNRATLVHATNITLVFLSSVSDSFRLELEVREIIAQVEPLQQMNSDRIRVGRGTLSTVTLCACTNESRTNIITADNLTICVTMVYNLLGVLCRQNTAVTCQEGVSLFVNPTALRSLTSCMANYRRATEFPEYSRPFAHLRHARWKFAKCCVVELLRDRRRRYNFSLQHLHFYREARQWYLKLLEDCHLTGDVAGRIDELVEAERDLRYHDVVTFLRQKARQWYSGFTVADDVGLDSASQPTRTSTVMSSVHVNLREICVQTLPNMQLRVVDIEFVSRVKEVSVGIGNVLVVCSGITESLCVPAGRSGVLFYFRLLEKGTTVSLQVKLRPVKVSLTTEEGLGALRSVAEVAPPLLREVLYCNVGSSTTSSCVPAAATTPRTRAVAITAPLIQLQLDQIFFTCENLFLTWRFAEDASRSRFSCSFSDLSLCFGTGGEAVFAPVCARSARGHAVSVSIVKATCSIRLWNYLKQVWGTWRSVWFDLMEAINVVDQAQQGMVGVAAGVTMENVRWVATAQKEFRRNWESQQITVAGVVFKFEPLNMEIHIGRIGAFPSERWSGGTAAHISIESIYLISEEDNGTVVSLEIPCMAHCVITGASSDASTGTRCFLVSAGSLEVTQKKPLLQPLLVTTAFQLTCCGDLLHGSTDSMNLLNAVEVAPLRFLHRKSNAEPPTSCRPYIASWSQICMGVSSVHLDRLTNVQVSSVLGLVERFYMIVTDEVLPDEARRLFLSGLSNIAISLCPSPCVVTYHGTEALLCRLSMPLKDGPECAPLLDEFGVILPDMKDLPWLALIHNTQTLILTLHLPLLVAEVCHHKKPSVYLRGTIRSFRSELPMRRHEFWEIVDAARDTPSSIVCSSQLIALDCCGFVTQLMESVKFWHITQPRGTQDEGSGDFEAARDAFAPGAAVTTRLEFGSFTLRSTTFPHPSLLEGMAAVHRLFELFSPRHVFTSECIRDEEVDMDAAGSVFFDCPGRVVSVENCTFISTRVGGQIIICKDTYVYFKNTLFSHALLGAIVGEDESAFFVCVDCKEIEAFEESNSQNASLGECPAQKEVYSEKQKLIVVSIHRVKCELELTTGRQLAFELPLGEMRIAIESNEIKFSAHLQHGLCAFFNGDESCPVILDTETHAEAVLIGKNEEVVVAVTFQVGGVVIPFHLVQALHDVVLRWNYVPSVTGTNPFLSYGTHRSVKSLFKWEVFLAVSTLPVTLCLPGGVTFAKMTLISSVFRSKGDSEESARVEVRVGVEELFMWEFTMHAFAPVIKQPLTVAVTAQSTGFVNFSCEVNISAVDLCVSTEQIHSTLSLLSGLRAGSTTATKTHSSRLVNLLGLPVCLDHTMEDGQEQRVLVDSQPASWQATLVSPQNVSTAGEWKVRDLCRVVQGIGEPPNTDLFTTVDMATLSNGEKIQITSCVSRYTLSQHVTLRTVFHIVNQLPCYAVLSSNMAGAAMVVACPGETSCIPLSLFDCRNILLSLVREDGTNESNKEPLCKEESPREILKMAETRGDDSIGRLKLFEFSGDKAYVDVTYRLQGSFLTMFLAPAWPSIRNGIRFALKVRLLRNGMCVEEALVNPNDVFVTLRHDPHGPRVEYFFECAVYSQLYISSYPVDVRFIDPVAGESVVMKHKEFPCRYFFELSIEQHIHDVPSDSPAYVIKPRHVFGLENNSHTDVRITSEAGDSVGSLGGGVLACEPGRNFAYLPFHTPLTVHALSASPHVFKVGKSLEDRILQSALVD</sequence>
<proteinExistence type="predicted"/>